<dbReference type="RefSeq" id="XP_029737921.1">
    <property type="nucleotide sequence ID" value="XM_029885355.1"/>
</dbReference>
<organism evidence="4 5">
    <name type="scientific">Sporisorium graminicola</name>
    <dbReference type="NCBI Taxonomy" id="280036"/>
    <lineage>
        <taxon>Eukaryota</taxon>
        <taxon>Fungi</taxon>
        <taxon>Dikarya</taxon>
        <taxon>Basidiomycota</taxon>
        <taxon>Ustilaginomycotina</taxon>
        <taxon>Ustilaginomycetes</taxon>
        <taxon>Ustilaginales</taxon>
        <taxon>Ustilaginaceae</taxon>
        <taxon>Sporisorium</taxon>
    </lineage>
</organism>
<evidence type="ECO:0000313" key="5">
    <source>
        <dbReference type="Proteomes" id="UP000306050"/>
    </source>
</evidence>
<evidence type="ECO:0000256" key="2">
    <source>
        <dbReference type="SAM" id="MobiDB-lite"/>
    </source>
</evidence>
<dbReference type="InterPro" id="IPR003819">
    <property type="entry name" value="TauD/TfdA-like"/>
</dbReference>
<evidence type="ECO:0000256" key="1">
    <source>
        <dbReference type="ARBA" id="ARBA00023002"/>
    </source>
</evidence>
<dbReference type="InterPro" id="IPR042098">
    <property type="entry name" value="TauD-like_sf"/>
</dbReference>
<dbReference type="GeneID" id="40727656"/>
<dbReference type="Proteomes" id="UP000306050">
    <property type="component" value="Chromosome SGRAM_5"/>
</dbReference>
<comment type="caution">
    <text evidence="4">The sequence shown here is derived from an EMBL/GenBank/DDBJ whole genome shotgun (WGS) entry which is preliminary data.</text>
</comment>
<dbReference type="Pfam" id="PF02668">
    <property type="entry name" value="TauD"/>
    <property type="match status" value="1"/>
</dbReference>
<evidence type="ECO:0000259" key="3">
    <source>
        <dbReference type="Pfam" id="PF02668"/>
    </source>
</evidence>
<accession>A0A4U7KPQ1</accession>
<protein>
    <recommendedName>
        <fullName evidence="3">TauD/TfdA-like domain-containing protein</fullName>
    </recommendedName>
</protein>
<dbReference type="Gene3D" id="3.60.130.10">
    <property type="entry name" value="Clavaminate synthase-like"/>
    <property type="match status" value="1"/>
</dbReference>
<dbReference type="SUPFAM" id="SSF51197">
    <property type="entry name" value="Clavaminate synthase-like"/>
    <property type="match status" value="1"/>
</dbReference>
<keyword evidence="5" id="KW-1185">Reference proteome</keyword>
<dbReference type="PANTHER" id="PTHR10696">
    <property type="entry name" value="GAMMA-BUTYROBETAINE HYDROXYLASE-RELATED"/>
    <property type="match status" value="1"/>
</dbReference>
<dbReference type="OrthoDB" id="408743at2759"/>
<name>A0A4U7KPQ1_9BASI</name>
<gene>
    <name evidence="4" type="ORF">EX895_004761</name>
</gene>
<dbReference type="PANTHER" id="PTHR10696:SF21">
    <property type="entry name" value="TAUD_TFDA-LIKE DOMAIN-CONTAINING PROTEIN"/>
    <property type="match status" value="1"/>
</dbReference>
<dbReference type="EMBL" id="SRRM01000018">
    <property type="protein sequence ID" value="TKY85936.1"/>
    <property type="molecule type" value="Genomic_DNA"/>
</dbReference>
<reference evidence="4 5" key="1">
    <citation type="submission" date="2019-05" db="EMBL/GenBank/DDBJ databases">
        <title>Sporisorium graminicola CBS 10092 draft sequencing and annotation.</title>
        <authorList>
            <person name="Solano-Gonzalez S."/>
            <person name="Caddick M.X."/>
            <person name="Darby A."/>
        </authorList>
    </citation>
    <scope>NUCLEOTIDE SEQUENCE [LARGE SCALE GENOMIC DNA]</scope>
    <source>
        <strain evidence="4 5">CBS 10092</strain>
    </source>
</reference>
<dbReference type="KEGG" id="sgra:EX895_004761"/>
<dbReference type="GO" id="GO:0016491">
    <property type="term" value="F:oxidoreductase activity"/>
    <property type="evidence" value="ECO:0007669"/>
    <property type="project" value="UniProtKB-KW"/>
</dbReference>
<dbReference type="InterPro" id="IPR050411">
    <property type="entry name" value="AlphaKG_dependent_hydroxylases"/>
</dbReference>
<evidence type="ECO:0000313" key="4">
    <source>
        <dbReference type="EMBL" id="TKY85936.1"/>
    </source>
</evidence>
<feature type="compositionally biased region" description="Low complexity" evidence="2">
    <location>
        <begin position="1"/>
        <end position="18"/>
    </location>
</feature>
<dbReference type="AlphaFoldDB" id="A0A4U7KPQ1"/>
<feature type="region of interest" description="Disordered" evidence="2">
    <location>
        <begin position="1"/>
        <end position="23"/>
    </location>
</feature>
<proteinExistence type="predicted"/>
<keyword evidence="1" id="KW-0560">Oxidoreductase</keyword>
<feature type="domain" description="TauD/TfdA-like" evidence="3">
    <location>
        <begin position="101"/>
        <end position="456"/>
    </location>
</feature>
<sequence>MAPTAVSNASESAPAPSSKLVSASGLIQVPDSDVAFAPATEPYQRRLKLTESDPRETEITFPLILKPVRAGDKDEDLTTAQLVEALKPLAPVPSTTYQPSKLQQLMDAHGGAIHFKGLPVRDAHDFSEFMHALAGTAPPGGDAAGKYNLWTHHVDKGLMVIRHAMAPNVATANEGPPHQSIGSHNEYGLSTHYPSVIAFCCLSAPTSGGQTPIVNSLALYDRLKSTTPGYIEKIQRSGLTFIIHHPVAKVNGSVQGNSLYNADSFGPTPDAEVDLASLSEEQKRKLVEENILELAREGGWGDSTEDGREEDGKYGAWHQRGFSWAWLPDGSINVFQRVPGIRVHPTLQKPAYFNNVGNRYAYSKEHGCLQPPHYSEEKKDYFPPPSFPLPPGKEIQTADGIKQEDETIPLEWLEQAHQWTKELQAHVEWQQGDILVIDNLAVQHARTPWTGPRKLVASLWDQRSYLDLNLPLRT</sequence>